<organism evidence="2 3">
    <name type="scientific">Shewanella submarina</name>
    <dbReference type="NCBI Taxonomy" id="2016376"/>
    <lineage>
        <taxon>Bacteria</taxon>
        <taxon>Pseudomonadati</taxon>
        <taxon>Pseudomonadota</taxon>
        <taxon>Gammaproteobacteria</taxon>
        <taxon>Alteromonadales</taxon>
        <taxon>Shewanellaceae</taxon>
        <taxon>Shewanella</taxon>
    </lineage>
</organism>
<protein>
    <submittedName>
        <fullName evidence="2">HDOD domain-containing protein</fullName>
    </submittedName>
</protein>
<accession>A0ABV7GB34</accession>
<keyword evidence="3" id="KW-1185">Reference proteome</keyword>
<reference evidence="3" key="1">
    <citation type="journal article" date="2019" name="Int. J. Syst. Evol. Microbiol.">
        <title>The Global Catalogue of Microorganisms (GCM) 10K type strain sequencing project: providing services to taxonomists for standard genome sequencing and annotation.</title>
        <authorList>
            <consortium name="The Broad Institute Genomics Platform"/>
            <consortium name="The Broad Institute Genome Sequencing Center for Infectious Disease"/>
            <person name="Wu L."/>
            <person name="Ma J."/>
        </authorList>
    </citation>
    <scope>NUCLEOTIDE SEQUENCE [LARGE SCALE GENOMIC DNA]</scope>
    <source>
        <strain evidence="3">KCTC 52277</strain>
    </source>
</reference>
<dbReference type="EMBL" id="JBHRTD010000012">
    <property type="protein sequence ID" value="MFC3138724.1"/>
    <property type="molecule type" value="Genomic_DNA"/>
</dbReference>
<dbReference type="PROSITE" id="PS51833">
    <property type="entry name" value="HDOD"/>
    <property type="match status" value="1"/>
</dbReference>
<dbReference type="Gene3D" id="3.30.450.40">
    <property type="match status" value="1"/>
</dbReference>
<dbReference type="PANTHER" id="PTHR33525">
    <property type="match status" value="1"/>
</dbReference>
<sequence length="480" mass="52790">MEDGIVALAKQENKGLGYWVHRISDEEMPALCSMVKSLESLSEDDISSLSKLGRSVMHDNGLTSRILRVANSVIYNKGRNQITTVSRAAVVLGFNSLRNICLTARLISSLLESRELDPRVHRRLLARMAGSFQAAMLARMMQPELDEQSQEEVFIAALLYHLGESAFLSTGAEDALFLVNELDLANPEDVNTIVRRRLGTSFNQLTQGLASQWGLGELLTSSLKDPLQRTGEVQCIYLANAISDAMTRGDEEQLASFVTKAASVLDMPEREFRAKVQRCTHATMKLAEAYGAKGMADYLRETTDKPLEVAHGNEDQQQSIGDDATQLMQLRKLSALAESGGDFNEVVMTTLTGLKDGVGLNHCGVFLLSRDRNRLLLRIVLGLDDRGQQLLQELPLDSASVFEPVIKLKQPLRGDTGIPDPVKGLVAGGLIAAPLVVESKVIGIFYGANRDKQTVINDEQYGAFLHFTRQANLCFALSRR</sequence>
<dbReference type="InterPro" id="IPR013976">
    <property type="entry name" value="HDOD"/>
</dbReference>
<dbReference type="PANTHER" id="PTHR33525:SF3">
    <property type="entry name" value="RIBONUCLEASE Y"/>
    <property type="match status" value="1"/>
</dbReference>
<name>A0ABV7GB34_9GAMM</name>
<proteinExistence type="predicted"/>
<evidence type="ECO:0000313" key="2">
    <source>
        <dbReference type="EMBL" id="MFC3138724.1"/>
    </source>
</evidence>
<dbReference type="InterPro" id="IPR052340">
    <property type="entry name" value="RNase_Y/CdgJ"/>
</dbReference>
<gene>
    <name evidence="2" type="ORF">ACFOE0_11050</name>
</gene>
<dbReference type="Gene3D" id="1.10.3210.10">
    <property type="entry name" value="Hypothetical protein af1432"/>
    <property type="match status" value="1"/>
</dbReference>
<dbReference type="RefSeq" id="WP_248935910.1">
    <property type="nucleotide sequence ID" value="NZ_JAKILF010000003.1"/>
</dbReference>
<dbReference type="Pfam" id="PF08668">
    <property type="entry name" value="HDOD"/>
    <property type="match status" value="1"/>
</dbReference>
<feature type="domain" description="HDOD" evidence="1">
    <location>
        <begin position="28"/>
        <end position="229"/>
    </location>
</feature>
<dbReference type="InterPro" id="IPR029016">
    <property type="entry name" value="GAF-like_dom_sf"/>
</dbReference>
<evidence type="ECO:0000259" key="1">
    <source>
        <dbReference type="PROSITE" id="PS51833"/>
    </source>
</evidence>
<dbReference type="Proteomes" id="UP001595621">
    <property type="component" value="Unassembled WGS sequence"/>
</dbReference>
<evidence type="ECO:0000313" key="3">
    <source>
        <dbReference type="Proteomes" id="UP001595621"/>
    </source>
</evidence>
<dbReference type="SUPFAM" id="SSF55781">
    <property type="entry name" value="GAF domain-like"/>
    <property type="match status" value="1"/>
</dbReference>
<dbReference type="SUPFAM" id="SSF109604">
    <property type="entry name" value="HD-domain/PDEase-like"/>
    <property type="match status" value="1"/>
</dbReference>
<comment type="caution">
    <text evidence="2">The sequence shown here is derived from an EMBL/GenBank/DDBJ whole genome shotgun (WGS) entry which is preliminary data.</text>
</comment>